<gene>
    <name evidence="1" type="ORF">FOB41_23995</name>
</gene>
<evidence type="ECO:0000313" key="2">
    <source>
        <dbReference type="Proteomes" id="UP000500870"/>
    </source>
</evidence>
<organism evidence="1 2">
    <name type="scientific">Agrobacterium pusense</name>
    <dbReference type="NCBI Taxonomy" id="648995"/>
    <lineage>
        <taxon>Bacteria</taxon>
        <taxon>Pseudomonadati</taxon>
        <taxon>Pseudomonadota</taxon>
        <taxon>Alphaproteobacteria</taxon>
        <taxon>Hyphomicrobiales</taxon>
        <taxon>Rhizobiaceae</taxon>
        <taxon>Rhizobium/Agrobacterium group</taxon>
        <taxon>Agrobacterium</taxon>
    </lineage>
</organism>
<accession>A0A6H0ZVM6</accession>
<name>A0A6H0ZVM6_9HYPH</name>
<evidence type="ECO:0000313" key="1">
    <source>
        <dbReference type="EMBL" id="QIX24167.1"/>
    </source>
</evidence>
<proteinExistence type="predicted"/>
<reference evidence="1 2" key="1">
    <citation type="submission" date="2020-04" db="EMBL/GenBank/DDBJ databases">
        <title>FDA dAtabase for Regulatory Grade micrObial Sequences (FDA-ARGOS): Supporting development and validation of Infectious Disease Dx tests.</title>
        <authorList>
            <person name="Sciortino C."/>
            <person name="Tallon L."/>
            <person name="Sadzewicz L."/>
            <person name="Vavikolanu K."/>
            <person name="Mehta A."/>
            <person name="Aluvathingal J."/>
            <person name="Nadendla S."/>
            <person name="Nandy P."/>
            <person name="Geyer C."/>
            <person name="Yan Y."/>
            <person name="Sichtig H."/>
        </authorList>
    </citation>
    <scope>NUCLEOTIDE SEQUENCE [LARGE SCALE GENOMIC DNA]</scope>
    <source>
        <strain evidence="1 2">FDAARGOS_633</strain>
    </source>
</reference>
<dbReference type="AlphaFoldDB" id="A0A6H0ZVM6"/>
<dbReference type="Proteomes" id="UP000500870">
    <property type="component" value="Chromosome 3"/>
</dbReference>
<dbReference type="EMBL" id="CP050899">
    <property type="protein sequence ID" value="QIX24167.1"/>
    <property type="molecule type" value="Genomic_DNA"/>
</dbReference>
<sequence>MPESDFSILESVIQTLETKVCGRETFAYSFESLLFGSESNDRNLFCVAGNATPIEPKCGQLDADGNGLRTICRHMWRRQIVRVLR</sequence>
<dbReference type="RefSeq" id="WP_177319358.1">
    <property type="nucleotide sequence ID" value="NZ_CP050899.1"/>
</dbReference>
<protein>
    <submittedName>
        <fullName evidence="1">Uncharacterized protein</fullName>
    </submittedName>
</protein>